<dbReference type="SUPFAM" id="SSF52540">
    <property type="entry name" value="P-loop containing nucleoside triphosphate hydrolases"/>
    <property type="match status" value="1"/>
</dbReference>
<dbReference type="SUPFAM" id="SSF53098">
    <property type="entry name" value="Ribonuclease H-like"/>
    <property type="match status" value="1"/>
</dbReference>
<dbReference type="GO" id="GO:0002177">
    <property type="term" value="C:manchette"/>
    <property type="evidence" value="ECO:0007669"/>
    <property type="project" value="TreeGrafter"/>
</dbReference>
<dbReference type="PANTHER" id="PTHR14919:SF0">
    <property type="entry name" value="SPERM FLAGELLAR PROTEIN 2"/>
    <property type="match status" value="1"/>
</dbReference>
<evidence type="ECO:0000256" key="1">
    <source>
        <dbReference type="SAM" id="Coils"/>
    </source>
</evidence>
<reference evidence="4" key="2">
    <citation type="submission" date="2025-08" db="UniProtKB">
        <authorList>
            <consortium name="Ensembl"/>
        </authorList>
    </citation>
    <scope>IDENTIFICATION</scope>
</reference>
<proteinExistence type="predicted"/>
<dbReference type="Gene3D" id="1.10.418.10">
    <property type="entry name" value="Calponin-like domain"/>
    <property type="match status" value="1"/>
</dbReference>
<dbReference type="GO" id="GO:0005829">
    <property type="term" value="C:cytosol"/>
    <property type="evidence" value="ECO:0007669"/>
    <property type="project" value="Ensembl"/>
</dbReference>
<organism evidence="4 5">
    <name type="scientific">Strigops habroptila</name>
    <name type="common">Kakapo</name>
    <dbReference type="NCBI Taxonomy" id="2489341"/>
    <lineage>
        <taxon>Eukaryota</taxon>
        <taxon>Metazoa</taxon>
        <taxon>Chordata</taxon>
        <taxon>Craniata</taxon>
        <taxon>Vertebrata</taxon>
        <taxon>Euteleostomi</taxon>
        <taxon>Archelosauria</taxon>
        <taxon>Archosauria</taxon>
        <taxon>Dinosauria</taxon>
        <taxon>Saurischia</taxon>
        <taxon>Theropoda</taxon>
        <taxon>Coelurosauria</taxon>
        <taxon>Aves</taxon>
        <taxon>Neognathae</taxon>
        <taxon>Neoaves</taxon>
        <taxon>Telluraves</taxon>
        <taxon>Australaves</taxon>
        <taxon>Psittaciformes</taxon>
        <taxon>Psittacidae</taxon>
        <taxon>Strigops</taxon>
    </lineage>
</organism>
<evidence type="ECO:0000313" key="5">
    <source>
        <dbReference type="Proteomes" id="UP000472266"/>
    </source>
</evidence>
<keyword evidence="1" id="KW-0175">Coiled coil</keyword>
<dbReference type="GO" id="GO:0097225">
    <property type="term" value="C:sperm midpiece"/>
    <property type="evidence" value="ECO:0007669"/>
    <property type="project" value="TreeGrafter"/>
</dbReference>
<dbReference type="SMART" id="SM00597">
    <property type="entry name" value="ZnF_TTF"/>
    <property type="match status" value="1"/>
</dbReference>
<dbReference type="InterPro" id="IPR012337">
    <property type="entry name" value="RNaseH-like_sf"/>
</dbReference>
<protein>
    <submittedName>
        <fullName evidence="4">Sperm flagellar 2</fullName>
    </submittedName>
</protein>
<dbReference type="Gene3D" id="3.40.50.300">
    <property type="entry name" value="P-loop containing nucleotide triphosphate hydrolases"/>
    <property type="match status" value="1"/>
</dbReference>
<dbReference type="InterPro" id="IPR052634">
    <property type="entry name" value="Sperm_flagellar-bone_growth"/>
</dbReference>
<gene>
    <name evidence="4" type="primary">SPEF2</name>
</gene>
<reference evidence="4 5" key="1">
    <citation type="submission" date="2019-11" db="EMBL/GenBank/DDBJ databases">
        <title>Strigops habroptila (kakapo) genome, bStrHab1, primary haplotype, v2.</title>
        <authorList>
            <person name="Jarvis E.D."/>
            <person name="Howard J."/>
            <person name="Rhie A."/>
            <person name="Phillippy A."/>
            <person name="Korlach J."/>
            <person name="Digby A."/>
            <person name="Iorns D."/>
            <person name="Eason D."/>
            <person name="Robertson B."/>
            <person name="Raemaekers T."/>
            <person name="Howe K."/>
            <person name="Lewin H."/>
            <person name="Damas J."/>
            <person name="Hastie A."/>
            <person name="Tracey A."/>
            <person name="Chow W."/>
            <person name="Fedrigo O."/>
        </authorList>
    </citation>
    <scope>NUCLEOTIDE SEQUENCE [LARGE SCALE GENOMIC DNA]</scope>
</reference>
<dbReference type="GeneTree" id="ENSGT00390000008160"/>
<dbReference type="PANTHER" id="PTHR14919">
    <property type="entry name" value="KPL2-RELATED"/>
    <property type="match status" value="1"/>
</dbReference>
<reference evidence="4" key="3">
    <citation type="submission" date="2025-09" db="UniProtKB">
        <authorList>
            <consortium name="Ensembl"/>
        </authorList>
    </citation>
    <scope>IDENTIFICATION</scope>
</reference>
<sequence length="1934" mass="223114">TRQVLCWEQISVEEKHFRSNFSNGYLLGELLHKYDLQDDFDQFSQSRVAIAKLNNFSRLEPTLHLLGVQFNENVAQNIMTGQHGAATKLLYELYIALEKKRKTKLTRVAMEGMRPAATVKLKSIESVLYRERLKTLTPRQVDLQLQQISEQFEKKSKAAEDKIARKHIAEQQKIQKLQEERRAQEIEKHRIGRKRQNEIMARIQEAILQTPKPPPSHTMKAIEAKKCLKTKREAEDTYKEISKFEKSIKLQETTPETTEQTATELLSVYSDDDYIRKIKKCLEEGTFSREQREKRRRKMLMDQLIAHEAAEKSYREEQLIYRLLRQTQQERRIAVQLMHVRHEKEVLRQNRIFREKQYKERRLKEFQEALDREEALAKQEKIDYEEQIIKEREHHEKIAAERAQAHYKKHYSVCWEVVNQIIDLSTQAGDYRLLTNNRIPLKLMLDWKELFFNGKPIYEQASIQPLLSEPSPEQLVELNKMNLLDEKDYSEYKSMTGEWCPDEENSDNKPPLNNNILGHVLHRLTEIFNPPKPISSPAFPPFPIKGCILGKPFSGKTTCVKFIEKVCSIQVLSVDILVQEAIQAFLKNEMKSEQNTLPRDAESSGEENEVSNFDPSWQEIKSDNSQDDLSKLSVRAQLGATSQKLLKKGKSIPDELLIDILLEAIKQTPPEKGWIVDGFPMTINQAKLFEKAYTGIGPEAEDVNSVKLSLVIDPRAPNKPPATSPAFDISVLLDISDTVVLERVANLKYAVILEEKIDFSRDQVLHRISGFLDTWPKLEKWFSVHQNILVKVNAETEESVVCETVKDIIIEEIFKKQNRSKFSFNISNMDAHTQEDLLPSVPVEPPPIEPGSDEWIYVDEPLPKEVPGFLVPYWEMVENTYMNTIKSILRCLRDEQHSVIYYLADVRKKFQDYLKHPDLKQEFISLWQSDFNSIADDLRDDEEVKAELHQRVTDLRDLLWDICDNRREEAEQERTDIMNDGWLPDHRGIAVNHFLSLMQVEVDRFQDTKRLLHDYYRAMEGKIPTEYSQDLTRIPLLDIMDLEIPLVSWKVTVPEVIITKSKNKESLQKSAKDDNSENGVTTVGKDESLITDTWQTAATTVSNMVRNVFTFYMYLLKYSCISDSESLPFSWPPKHAAFSLYISMSKAATKFRLELIKEKALAFVEELTMKAEEAYKDMEEWLGSRFLAEMSSVEKLVEVARHHIESSSKIQYEIILEETDFFISSDVKVFPDPVPSPQVPHIETSGSSTLTMSQLTTLHKQFLQVAPKVGDRGKEKKDLEHRRTKRNRQFPKIWLTKYAWLKYDDERGIMFCAPCRKHNVDLGENIHNFCSGTDDFKLEFINTHQSSEAHAWATCMEAASTASPDTASAEQMLKSMNSITLGRVENIFRTCHAIAKSGRPFTDLDWMCKLDDMKGVDIGSVFRNDKSARIFIHFIAEVERRALKEKLEKCKFFSVISDGITDSIFKTAAVVYVRFANEGKVHCQVVGIQPVHKTDASTMKNAIEQTLQINLQLSLASQNWSRKLVGFGSDGTDVMVGENGGVAKLLREIQPCVLSVRCFAHHLNLAYKEALKNVQLYNILISLLRNIYYFYHNSPLNKTDLKATYEAIKLRPAIPSRIGGSQWLPRLQTALQILLKGYPAIVLHLNKIERDSTASNQQKVKGLLHLLLKMEIVKFSHFLLDVVNVLNILSRVTLDHNSSIADIFATVQSTSETLHMYQTRAGPKERLMETIQHFHGYLLIGNGNISVVRTKVLHSLVKRLHNCFCDASQDVLRATTIGSFKLWPNKMKQEFGEKEVSVLIKHYAVILEAASVKAGEVETEWSMLKSELYNRFQNIQTLTWDSVNSDYSKKYPNILMLVDLILTLPASSAETERGFSQMKLSMMHLHSKLRSESVTDLMIIQMNSPDIKKFDPQKAIHLWNATWQRKRRQQESDK</sequence>
<dbReference type="InterPro" id="IPR027417">
    <property type="entry name" value="P-loop_NTPase"/>
</dbReference>
<feature type="coiled-coil region" evidence="1">
    <location>
        <begin position="160"/>
        <end position="194"/>
    </location>
</feature>
<evidence type="ECO:0000256" key="2">
    <source>
        <dbReference type="SAM" id="MobiDB-lite"/>
    </source>
</evidence>
<dbReference type="Proteomes" id="UP000472266">
    <property type="component" value="Chromosome 3"/>
</dbReference>
<dbReference type="OMA" id="IMETKQQ"/>
<accession>A0A672TVZ4</accession>
<name>A0A672TVZ4_STRHB</name>
<dbReference type="InterPro" id="IPR036872">
    <property type="entry name" value="CH_dom_sf"/>
</dbReference>
<dbReference type="Pfam" id="PF06294">
    <property type="entry name" value="CH_2"/>
    <property type="match status" value="1"/>
</dbReference>
<dbReference type="InParanoid" id="A0A672TVZ4"/>
<feature type="domain" description="TTF-type" evidence="3">
    <location>
        <begin position="1286"/>
        <end position="1371"/>
    </location>
</feature>
<dbReference type="Pfam" id="PF00406">
    <property type="entry name" value="ADK"/>
    <property type="match status" value="1"/>
</dbReference>
<dbReference type="GO" id="GO:0016604">
    <property type="term" value="C:nuclear body"/>
    <property type="evidence" value="ECO:0007669"/>
    <property type="project" value="Ensembl"/>
</dbReference>
<evidence type="ECO:0000313" key="4">
    <source>
        <dbReference type="Ensembl" id="ENSSHBP00005005674.1"/>
    </source>
</evidence>
<dbReference type="GO" id="GO:0007288">
    <property type="term" value="P:sperm axoneme assembly"/>
    <property type="evidence" value="ECO:0007669"/>
    <property type="project" value="Ensembl"/>
</dbReference>
<dbReference type="InterPro" id="IPR054517">
    <property type="entry name" value="SPEF2_D5"/>
</dbReference>
<dbReference type="Pfam" id="PF05699">
    <property type="entry name" value="Dimer_Tnp_hAT"/>
    <property type="match status" value="1"/>
</dbReference>
<dbReference type="InterPro" id="IPR006580">
    <property type="entry name" value="Znf_TTF"/>
</dbReference>
<dbReference type="InterPro" id="IPR008906">
    <property type="entry name" value="HATC_C_dom"/>
</dbReference>
<evidence type="ECO:0000259" key="3">
    <source>
        <dbReference type="SMART" id="SM00597"/>
    </source>
</evidence>
<feature type="region of interest" description="Disordered" evidence="2">
    <location>
        <begin position="592"/>
        <end position="624"/>
    </location>
</feature>
<dbReference type="Pfam" id="PF25431">
    <property type="entry name" value="zf-C17orf113"/>
    <property type="match status" value="1"/>
</dbReference>
<feature type="coiled-coil region" evidence="1">
    <location>
        <begin position="356"/>
        <end position="387"/>
    </location>
</feature>
<dbReference type="Pfam" id="PF22946">
    <property type="entry name" value="SPEF2_D5"/>
    <property type="match status" value="1"/>
</dbReference>
<dbReference type="InterPro" id="IPR057456">
    <property type="entry name" value="Znf_C17orf113"/>
</dbReference>
<keyword evidence="5" id="KW-1185">Reference proteome</keyword>
<dbReference type="Ensembl" id="ENSSHBT00005006878.1">
    <property type="protein sequence ID" value="ENSSHBP00005005674.1"/>
    <property type="gene ID" value="ENSSHBG00005004953.1"/>
</dbReference>
<dbReference type="InterPro" id="IPR010441">
    <property type="entry name" value="CH_2"/>
</dbReference>
<dbReference type="GO" id="GO:0046983">
    <property type="term" value="F:protein dimerization activity"/>
    <property type="evidence" value="ECO:0007669"/>
    <property type="project" value="InterPro"/>
</dbReference>